<accession>A0AAD6NEJ3</accession>
<dbReference type="SUPFAM" id="SSF54695">
    <property type="entry name" value="POZ domain"/>
    <property type="match status" value="1"/>
</dbReference>
<proteinExistence type="predicted"/>
<dbReference type="CDD" id="cd18186">
    <property type="entry name" value="BTB_POZ_ZBTB_KLHL-like"/>
    <property type="match status" value="1"/>
</dbReference>
<dbReference type="Pfam" id="PF00651">
    <property type="entry name" value="BTB"/>
    <property type="match status" value="1"/>
</dbReference>
<sequence>MYPYSIRINSLIHLNRVKMSSPTKLEDQENNPPGAVIYSASEGDDMAPEKPVYERTLQRLLREGVLSDVRVLAGEKDTVFDLHRCVIGYHSEYFRVALNGPFLESATNDVYLPSLHPEVFNIVVQWMYDGGLQIDGRTLAVVHAAFQAAEYLQIPPLQAEIYERILAAVPWAGEGPPGEGDGRASENAPREFREFGLLPARGGGREEDKIKLKTYAKRMAEDGLFSRVTAKKYGEDTVDFAMFLAGFSRRLERTLNRITCGGCQDMIEQDRNANCDKCVLCDENKPRKVTLAYEKLCEERFREGYEAEKALRLRDVDGEPVAKPVAKFLD</sequence>
<keyword evidence="2" id="KW-0040">ANK repeat</keyword>
<reference evidence="4" key="1">
    <citation type="submission" date="2023-01" db="EMBL/GenBank/DDBJ databases">
        <title>The chitinases involved in constricting ring structure development in the nematode-trapping fungus Drechslerella dactyloides.</title>
        <authorList>
            <person name="Wang R."/>
            <person name="Zhang L."/>
            <person name="Tang P."/>
            <person name="Li S."/>
            <person name="Liang L."/>
        </authorList>
    </citation>
    <scope>NUCLEOTIDE SEQUENCE</scope>
    <source>
        <strain evidence="4">YMF1.00031</strain>
    </source>
</reference>
<feature type="domain" description="BTB" evidence="3">
    <location>
        <begin position="67"/>
        <end position="136"/>
    </location>
</feature>
<protein>
    <recommendedName>
        <fullName evidence="3">BTB domain-containing protein</fullName>
    </recommendedName>
</protein>
<dbReference type="GO" id="GO:0005737">
    <property type="term" value="C:cytoplasm"/>
    <property type="evidence" value="ECO:0007669"/>
    <property type="project" value="TreeGrafter"/>
</dbReference>
<dbReference type="PANTHER" id="PTHR46231">
    <property type="entry name" value="ANKYRIN REPEAT AND BTB/POZ DOMAIN-CONTAINING PROTEIN 1"/>
    <property type="match status" value="1"/>
</dbReference>
<evidence type="ECO:0000259" key="3">
    <source>
        <dbReference type="PROSITE" id="PS50097"/>
    </source>
</evidence>
<dbReference type="GO" id="GO:0000151">
    <property type="term" value="C:ubiquitin ligase complex"/>
    <property type="evidence" value="ECO:0007669"/>
    <property type="project" value="TreeGrafter"/>
</dbReference>
<evidence type="ECO:0000313" key="5">
    <source>
        <dbReference type="Proteomes" id="UP001221413"/>
    </source>
</evidence>
<dbReference type="InterPro" id="IPR000210">
    <property type="entry name" value="BTB/POZ_dom"/>
</dbReference>
<dbReference type="InterPro" id="IPR011333">
    <property type="entry name" value="SKP1/BTB/POZ_sf"/>
</dbReference>
<comment type="caution">
    <text evidence="4">The sequence shown here is derived from an EMBL/GenBank/DDBJ whole genome shotgun (WGS) entry which is preliminary data.</text>
</comment>
<dbReference type="Gene3D" id="3.30.710.10">
    <property type="entry name" value="Potassium Channel Kv1.1, Chain A"/>
    <property type="match status" value="1"/>
</dbReference>
<name>A0AAD6NEJ3_DREDA</name>
<dbReference type="AlphaFoldDB" id="A0AAD6NEJ3"/>
<evidence type="ECO:0000256" key="2">
    <source>
        <dbReference type="ARBA" id="ARBA00023043"/>
    </source>
</evidence>
<dbReference type="InterPro" id="IPR044515">
    <property type="entry name" value="ABTB1"/>
</dbReference>
<dbReference type="SMART" id="SM00225">
    <property type="entry name" value="BTB"/>
    <property type="match status" value="1"/>
</dbReference>
<dbReference type="PROSITE" id="PS50097">
    <property type="entry name" value="BTB"/>
    <property type="match status" value="1"/>
</dbReference>
<dbReference type="PANTHER" id="PTHR46231:SF1">
    <property type="entry name" value="ANKYRIN REPEAT AND BTB_POZ DOMAIN-CONTAINING PROTEIN 1"/>
    <property type="match status" value="1"/>
</dbReference>
<dbReference type="Proteomes" id="UP001221413">
    <property type="component" value="Unassembled WGS sequence"/>
</dbReference>
<evidence type="ECO:0000313" key="4">
    <source>
        <dbReference type="EMBL" id="KAJ6255941.1"/>
    </source>
</evidence>
<keyword evidence="5" id="KW-1185">Reference proteome</keyword>
<keyword evidence="1" id="KW-0677">Repeat</keyword>
<gene>
    <name evidence="4" type="ORF">Dda_9232</name>
</gene>
<evidence type="ECO:0000256" key="1">
    <source>
        <dbReference type="ARBA" id="ARBA00022737"/>
    </source>
</evidence>
<organism evidence="4 5">
    <name type="scientific">Drechslerella dactyloides</name>
    <name type="common">Nematode-trapping fungus</name>
    <name type="synonym">Arthrobotrys dactyloides</name>
    <dbReference type="NCBI Taxonomy" id="74499"/>
    <lineage>
        <taxon>Eukaryota</taxon>
        <taxon>Fungi</taxon>
        <taxon>Dikarya</taxon>
        <taxon>Ascomycota</taxon>
        <taxon>Pezizomycotina</taxon>
        <taxon>Orbiliomycetes</taxon>
        <taxon>Orbiliales</taxon>
        <taxon>Orbiliaceae</taxon>
        <taxon>Drechslerella</taxon>
    </lineage>
</organism>
<dbReference type="EMBL" id="JAQGDS010000016">
    <property type="protein sequence ID" value="KAJ6255941.1"/>
    <property type="molecule type" value="Genomic_DNA"/>
</dbReference>